<accession>A0A543G0T5</accession>
<sequence>MKQTLELNNDFAKISNATLLIHHTGTVFDINTISRLKVKKAESAISVKNIFLFISLHLTLVLYVNFYLYILFLFSQVFTFSKHKSRRNFNYKLYIYQFKHTNTIDINSKTLHHSCEIIWQYDKIKSTYSS</sequence>
<keyword evidence="1" id="KW-1133">Transmembrane helix</keyword>
<dbReference type="Proteomes" id="UP000320773">
    <property type="component" value="Unassembled WGS sequence"/>
</dbReference>
<reference evidence="2 3" key="1">
    <citation type="submission" date="2019-06" db="EMBL/GenBank/DDBJ databases">
        <title>Genomic Encyclopedia of Archaeal and Bacterial Type Strains, Phase II (KMG-II): from individual species to whole genera.</title>
        <authorList>
            <person name="Goeker M."/>
        </authorList>
    </citation>
    <scope>NUCLEOTIDE SEQUENCE [LARGE SCALE GENOMIC DNA]</scope>
    <source>
        <strain evidence="2 3">DSM 24789</strain>
    </source>
</reference>
<evidence type="ECO:0000313" key="3">
    <source>
        <dbReference type="Proteomes" id="UP000320773"/>
    </source>
</evidence>
<organism evidence="2 3">
    <name type="scientific">Flavobacterium branchiophilum</name>
    <dbReference type="NCBI Taxonomy" id="55197"/>
    <lineage>
        <taxon>Bacteria</taxon>
        <taxon>Pseudomonadati</taxon>
        <taxon>Bacteroidota</taxon>
        <taxon>Flavobacteriia</taxon>
        <taxon>Flavobacteriales</taxon>
        <taxon>Flavobacteriaceae</taxon>
        <taxon>Flavobacterium</taxon>
    </lineage>
</organism>
<proteinExistence type="predicted"/>
<dbReference type="RefSeq" id="WP_089081336.1">
    <property type="nucleotide sequence ID" value="NZ_VFPJ01000001.1"/>
</dbReference>
<feature type="transmembrane region" description="Helical" evidence="1">
    <location>
        <begin position="50"/>
        <end position="74"/>
    </location>
</feature>
<keyword evidence="1" id="KW-0812">Transmembrane</keyword>
<keyword evidence="1" id="KW-0472">Membrane</keyword>
<dbReference type="EMBL" id="VFPJ01000001">
    <property type="protein sequence ID" value="TQM39683.1"/>
    <property type="molecule type" value="Genomic_DNA"/>
</dbReference>
<gene>
    <name evidence="2" type="ORF">BC670_0506</name>
</gene>
<dbReference type="AlphaFoldDB" id="A0A543G0T5"/>
<protein>
    <submittedName>
        <fullName evidence="2">Uncharacterized protein</fullName>
    </submittedName>
</protein>
<evidence type="ECO:0000313" key="2">
    <source>
        <dbReference type="EMBL" id="TQM39683.1"/>
    </source>
</evidence>
<comment type="caution">
    <text evidence="2">The sequence shown here is derived from an EMBL/GenBank/DDBJ whole genome shotgun (WGS) entry which is preliminary data.</text>
</comment>
<name>A0A543G0T5_9FLAO</name>
<evidence type="ECO:0000256" key="1">
    <source>
        <dbReference type="SAM" id="Phobius"/>
    </source>
</evidence>